<evidence type="ECO:0000313" key="2">
    <source>
        <dbReference type="Proteomes" id="UP000515312"/>
    </source>
</evidence>
<dbReference type="Proteomes" id="UP000515312">
    <property type="component" value="Chromosome"/>
</dbReference>
<protein>
    <submittedName>
        <fullName evidence="1">Uncharacterized protein</fullName>
    </submittedName>
</protein>
<dbReference type="RefSeq" id="WP_186746523.1">
    <property type="nucleotide sequence ID" value="NZ_CP060394.1"/>
</dbReference>
<sequence length="229" mass="25964">MTTFDYYYKVVVIERATMATLPETRPALQNPGRRSLLWSLAGLGLSAKVLKAEQHSDHTYRFVRPECEVRMRVQYFANTSNDGLRFRDGVTNRAFCLSANGEEDRGCVARFVGAMAIARYEFRARSHSSSPLNLRERVLTIDHDDRMSPRPPFERALAVEGSAASDIQAFGYNPADTKDRPLAVWCLLRQDLFLNDQATAFLIVHWKHTLDAISLVDIIPGDGTRWVNE</sequence>
<keyword evidence="2" id="KW-1185">Reference proteome</keyword>
<name>A0A7G8BPB8_9BACT</name>
<proteinExistence type="predicted"/>
<dbReference type="EMBL" id="CP060394">
    <property type="protein sequence ID" value="QNI34388.1"/>
    <property type="molecule type" value="Genomic_DNA"/>
</dbReference>
<dbReference type="AlphaFoldDB" id="A0A7G8BPB8"/>
<evidence type="ECO:0000313" key="1">
    <source>
        <dbReference type="EMBL" id="QNI34388.1"/>
    </source>
</evidence>
<gene>
    <name evidence="1" type="ORF">H7849_11130</name>
</gene>
<reference evidence="1 2" key="1">
    <citation type="submission" date="2020-08" db="EMBL/GenBank/DDBJ databases">
        <title>Edaphobacter telluris sp. nov. and Acidobacterium dinghuensis sp. nov., two acidobacteria isolated from forest soil.</title>
        <authorList>
            <person name="Fu J."/>
            <person name="Qiu L."/>
        </authorList>
    </citation>
    <scope>NUCLEOTIDE SEQUENCE [LARGE SCALE GENOMIC DNA]</scope>
    <source>
        <strain evidence="1">4Y35</strain>
    </source>
</reference>
<dbReference type="KEGG" id="adin:H7849_11130"/>
<accession>A0A7G8BPB8</accession>
<organism evidence="1 2">
    <name type="scientific">Alloacidobacterium dinghuense</name>
    <dbReference type="NCBI Taxonomy" id="2763107"/>
    <lineage>
        <taxon>Bacteria</taxon>
        <taxon>Pseudomonadati</taxon>
        <taxon>Acidobacteriota</taxon>
        <taxon>Terriglobia</taxon>
        <taxon>Terriglobales</taxon>
        <taxon>Acidobacteriaceae</taxon>
        <taxon>Alloacidobacterium</taxon>
    </lineage>
</organism>